<evidence type="ECO:0000256" key="1">
    <source>
        <dbReference type="ARBA" id="ARBA00000832"/>
    </source>
</evidence>
<dbReference type="SUPFAM" id="SSF100950">
    <property type="entry name" value="NagB/RpiA/CoA transferase-like"/>
    <property type="match status" value="1"/>
</dbReference>
<evidence type="ECO:0000256" key="7">
    <source>
        <dbReference type="RuleBase" id="RU365095"/>
    </source>
</evidence>
<accession>A0A4R2IBM6</accession>
<dbReference type="InterPro" id="IPR037171">
    <property type="entry name" value="NagB/RpiA_transferase-like"/>
</dbReference>
<comment type="similarity">
    <text evidence="4 7">Belongs to the glucosamine/galactosamine-6-phosphate isomerase family. 6-phosphogluconolactonase subfamily.</text>
</comment>
<dbReference type="EMBL" id="SLWQ01000004">
    <property type="protein sequence ID" value="TCO40858.1"/>
    <property type="molecule type" value="Genomic_DNA"/>
</dbReference>
<dbReference type="InterPro" id="IPR006148">
    <property type="entry name" value="Glc/Gal-6P_isomerase"/>
</dbReference>
<dbReference type="UniPathway" id="UPA00115">
    <property type="reaction ID" value="UER00409"/>
</dbReference>
<dbReference type="Gene3D" id="3.40.50.1360">
    <property type="match status" value="1"/>
</dbReference>
<proteinExistence type="inferred from homology"/>
<feature type="domain" description="Glucosamine/galactosamine-6-phosphate isomerase" evidence="8">
    <location>
        <begin position="12"/>
        <end position="224"/>
    </location>
</feature>
<dbReference type="InterPro" id="IPR005900">
    <property type="entry name" value="6-phosphogluconolactonase_DevB"/>
</dbReference>
<evidence type="ECO:0000256" key="4">
    <source>
        <dbReference type="ARBA" id="ARBA00010662"/>
    </source>
</evidence>
<dbReference type="PANTHER" id="PTHR11054:SF0">
    <property type="entry name" value="6-PHOSPHOGLUCONOLACTONASE"/>
    <property type="match status" value="1"/>
</dbReference>
<comment type="function">
    <text evidence="2 7">Hydrolysis of 6-phosphogluconolactone to 6-phosphogluconate.</text>
</comment>
<evidence type="ECO:0000313" key="10">
    <source>
        <dbReference type="Proteomes" id="UP000294862"/>
    </source>
</evidence>
<evidence type="ECO:0000259" key="8">
    <source>
        <dbReference type="Pfam" id="PF01182"/>
    </source>
</evidence>
<dbReference type="PANTHER" id="PTHR11054">
    <property type="entry name" value="6-PHOSPHOGLUCONOLACTONASE"/>
    <property type="match status" value="1"/>
</dbReference>
<gene>
    <name evidence="7" type="primary">pgl</name>
    <name evidence="9" type="ORF">EV148_104221</name>
</gene>
<keyword evidence="7" id="KW-0378">Hydrolase</keyword>
<dbReference type="GO" id="GO:0017057">
    <property type="term" value="F:6-phosphogluconolactonase activity"/>
    <property type="evidence" value="ECO:0007669"/>
    <property type="project" value="UniProtKB-UniRule"/>
</dbReference>
<dbReference type="OrthoDB" id="9810967at2"/>
<dbReference type="Pfam" id="PF01182">
    <property type="entry name" value="Glucosamine_iso"/>
    <property type="match status" value="1"/>
</dbReference>
<comment type="catalytic activity">
    <reaction evidence="1 7">
        <text>6-phospho-D-glucono-1,5-lactone + H2O = 6-phospho-D-gluconate + H(+)</text>
        <dbReference type="Rhea" id="RHEA:12556"/>
        <dbReference type="ChEBI" id="CHEBI:15377"/>
        <dbReference type="ChEBI" id="CHEBI:15378"/>
        <dbReference type="ChEBI" id="CHEBI:57955"/>
        <dbReference type="ChEBI" id="CHEBI:58759"/>
        <dbReference type="EC" id="3.1.1.31"/>
    </reaction>
</comment>
<dbReference type="GO" id="GO:0006098">
    <property type="term" value="P:pentose-phosphate shunt"/>
    <property type="evidence" value="ECO:0007669"/>
    <property type="project" value="UniProtKB-UniPathway"/>
</dbReference>
<organism evidence="9 10">
    <name type="scientific">Dokdonella fugitiva</name>
    <dbReference type="NCBI Taxonomy" id="328517"/>
    <lineage>
        <taxon>Bacteria</taxon>
        <taxon>Pseudomonadati</taxon>
        <taxon>Pseudomonadota</taxon>
        <taxon>Gammaproteobacteria</taxon>
        <taxon>Lysobacterales</taxon>
        <taxon>Rhodanobacteraceae</taxon>
        <taxon>Dokdonella</taxon>
    </lineage>
</organism>
<dbReference type="GO" id="GO:0005975">
    <property type="term" value="P:carbohydrate metabolic process"/>
    <property type="evidence" value="ECO:0007669"/>
    <property type="project" value="UniProtKB-UniRule"/>
</dbReference>
<comment type="pathway">
    <text evidence="3 7">Carbohydrate degradation; pentose phosphate pathway; D-ribulose 5-phosphate from D-glucose 6-phosphate (oxidative stage): step 2/3.</text>
</comment>
<evidence type="ECO:0000313" key="9">
    <source>
        <dbReference type="EMBL" id="TCO40858.1"/>
    </source>
</evidence>
<name>A0A4R2IBM6_9GAMM</name>
<sequence>MTARHVWHASTDESTWARGAAGALRDALVAALARSPRALILVSGGSTPAPVHRALAAEQLDWSRVVVSLVDERDVELDADGSNARLAAETLLTGAAAAAEFWPLRPAHAVLDAAVQAANARLRAASGTLELAAVVLGMGEDAHTASLFPGSRGLAAALSTAEPYAAIDAQGCAGAGRWPRRISLTPAGWAGAPTRLLLLRGGAKRSVFERAVNEDALHAPVRAALDVGSTPLHVHWCAA</sequence>
<protein>
    <recommendedName>
        <fullName evidence="6 7">6-phosphogluconolactonase</fullName>
        <shortName evidence="7">6PGL</shortName>
        <ecNumber evidence="5 7">3.1.1.31</ecNumber>
    </recommendedName>
</protein>
<dbReference type="EC" id="3.1.1.31" evidence="5 7"/>
<dbReference type="RefSeq" id="WP_131997302.1">
    <property type="nucleotide sequence ID" value="NZ_JACGXM010000010.1"/>
</dbReference>
<dbReference type="InterPro" id="IPR039104">
    <property type="entry name" value="6PGL"/>
</dbReference>
<evidence type="ECO:0000256" key="5">
    <source>
        <dbReference type="ARBA" id="ARBA00013198"/>
    </source>
</evidence>
<dbReference type="AlphaFoldDB" id="A0A4R2IBM6"/>
<evidence type="ECO:0000256" key="3">
    <source>
        <dbReference type="ARBA" id="ARBA00004961"/>
    </source>
</evidence>
<reference evidence="9 10" key="1">
    <citation type="journal article" date="2015" name="Stand. Genomic Sci.">
        <title>Genomic Encyclopedia of Bacterial and Archaeal Type Strains, Phase III: the genomes of soil and plant-associated and newly described type strains.</title>
        <authorList>
            <person name="Whitman W.B."/>
            <person name="Woyke T."/>
            <person name="Klenk H.P."/>
            <person name="Zhou Y."/>
            <person name="Lilburn T.G."/>
            <person name="Beck B.J."/>
            <person name="De Vos P."/>
            <person name="Vandamme P."/>
            <person name="Eisen J.A."/>
            <person name="Garrity G."/>
            <person name="Hugenholtz P."/>
            <person name="Kyrpides N.C."/>
        </authorList>
    </citation>
    <scope>NUCLEOTIDE SEQUENCE [LARGE SCALE GENOMIC DNA]</scope>
    <source>
        <strain evidence="9 10">A3</strain>
    </source>
</reference>
<evidence type="ECO:0000256" key="2">
    <source>
        <dbReference type="ARBA" id="ARBA00002681"/>
    </source>
</evidence>
<dbReference type="NCBIfam" id="TIGR01198">
    <property type="entry name" value="pgl"/>
    <property type="match status" value="1"/>
</dbReference>
<evidence type="ECO:0000256" key="6">
    <source>
        <dbReference type="ARBA" id="ARBA00020337"/>
    </source>
</evidence>
<comment type="caution">
    <text evidence="9">The sequence shown here is derived from an EMBL/GenBank/DDBJ whole genome shotgun (WGS) entry which is preliminary data.</text>
</comment>
<dbReference type="Proteomes" id="UP000294862">
    <property type="component" value="Unassembled WGS sequence"/>
</dbReference>
<keyword evidence="10" id="KW-1185">Reference proteome</keyword>